<dbReference type="InterPro" id="IPR003034">
    <property type="entry name" value="SAP_dom"/>
</dbReference>
<dbReference type="PROSITE" id="PS50800">
    <property type="entry name" value="SAP"/>
    <property type="match status" value="1"/>
</dbReference>
<feature type="domain" description="SAP" evidence="3">
    <location>
        <begin position="147"/>
        <end position="181"/>
    </location>
</feature>
<organism evidence="4 5">
    <name type="scientific">Iris pallida</name>
    <name type="common">Sweet iris</name>
    <dbReference type="NCBI Taxonomy" id="29817"/>
    <lineage>
        <taxon>Eukaryota</taxon>
        <taxon>Viridiplantae</taxon>
        <taxon>Streptophyta</taxon>
        <taxon>Embryophyta</taxon>
        <taxon>Tracheophyta</taxon>
        <taxon>Spermatophyta</taxon>
        <taxon>Magnoliopsida</taxon>
        <taxon>Liliopsida</taxon>
        <taxon>Asparagales</taxon>
        <taxon>Iridaceae</taxon>
        <taxon>Iridoideae</taxon>
        <taxon>Irideae</taxon>
        <taxon>Iris</taxon>
    </lineage>
</organism>
<dbReference type="Proteomes" id="UP001140949">
    <property type="component" value="Unassembled WGS sequence"/>
</dbReference>
<dbReference type="InterPro" id="IPR033575">
    <property type="entry name" value="DDA1-like"/>
</dbReference>
<name>A0AAX6E141_IRIPA</name>
<dbReference type="InterPro" id="IPR018276">
    <property type="entry name" value="DDA1_dom"/>
</dbReference>
<dbReference type="Pfam" id="PF10172">
    <property type="entry name" value="DDA1"/>
    <property type="match status" value="1"/>
</dbReference>
<feature type="region of interest" description="Disordered" evidence="2">
    <location>
        <begin position="85"/>
        <end position="182"/>
    </location>
</feature>
<feature type="compositionally biased region" description="Low complexity" evidence="2">
    <location>
        <begin position="9"/>
        <end position="21"/>
    </location>
</feature>
<dbReference type="Pfam" id="PF02037">
    <property type="entry name" value="SAP"/>
    <property type="match status" value="1"/>
</dbReference>
<keyword evidence="5" id="KW-1185">Reference proteome</keyword>
<dbReference type="EMBL" id="JANAVB010040817">
    <property type="protein sequence ID" value="KAJ6797681.1"/>
    <property type="molecule type" value="Genomic_DNA"/>
</dbReference>
<dbReference type="Gene3D" id="1.10.720.30">
    <property type="entry name" value="SAP domain"/>
    <property type="match status" value="1"/>
</dbReference>
<protein>
    <recommendedName>
        <fullName evidence="3">SAP domain-containing protein</fullName>
    </recommendedName>
</protein>
<evidence type="ECO:0000259" key="3">
    <source>
        <dbReference type="PROSITE" id="PS50800"/>
    </source>
</evidence>
<dbReference type="PANTHER" id="PTHR31879:SF2">
    <property type="entry name" value="DET1- AND DDB1-ASSOCIATED PROTEIN 1"/>
    <property type="match status" value="1"/>
</dbReference>
<feature type="compositionally biased region" description="Low complexity" evidence="2">
    <location>
        <begin position="128"/>
        <end position="143"/>
    </location>
</feature>
<evidence type="ECO:0000313" key="4">
    <source>
        <dbReference type="EMBL" id="KAJ6797681.1"/>
    </source>
</evidence>
<comment type="caution">
    <text evidence="4">The sequence shown here is derived from an EMBL/GenBank/DDBJ whole genome shotgun (WGS) entry which is preliminary data.</text>
</comment>
<dbReference type="GO" id="GO:0032436">
    <property type="term" value="P:positive regulation of proteasomal ubiquitin-dependent protein catabolic process"/>
    <property type="evidence" value="ECO:0007669"/>
    <property type="project" value="TreeGrafter"/>
</dbReference>
<dbReference type="GO" id="GO:0080008">
    <property type="term" value="C:Cul4-RING E3 ubiquitin ligase complex"/>
    <property type="evidence" value="ECO:0007669"/>
    <property type="project" value="TreeGrafter"/>
</dbReference>
<dbReference type="PANTHER" id="PTHR31879">
    <property type="entry name" value="DET1- AND DDB1-ASSOCIATED PROTEIN 1"/>
    <property type="match status" value="1"/>
</dbReference>
<dbReference type="SUPFAM" id="SSF68906">
    <property type="entry name" value="SAP domain"/>
    <property type="match status" value="1"/>
</dbReference>
<dbReference type="AlphaFoldDB" id="A0AAX6E141"/>
<evidence type="ECO:0000313" key="5">
    <source>
        <dbReference type="Proteomes" id="UP001140949"/>
    </source>
</evidence>
<feature type="compositionally biased region" description="Basic and acidic residues" evidence="2">
    <location>
        <begin position="89"/>
        <end position="106"/>
    </location>
</feature>
<dbReference type="InterPro" id="IPR036361">
    <property type="entry name" value="SAP_dom_sf"/>
</dbReference>
<accession>A0AAX6E141</accession>
<reference evidence="4" key="1">
    <citation type="journal article" date="2023" name="GigaByte">
        <title>Genome assembly of the bearded iris, Iris pallida Lam.</title>
        <authorList>
            <person name="Bruccoleri R.E."/>
            <person name="Oakeley E.J."/>
            <person name="Faust A.M.E."/>
            <person name="Altorfer M."/>
            <person name="Dessus-Babus S."/>
            <person name="Burckhardt D."/>
            <person name="Oertli M."/>
            <person name="Naumann U."/>
            <person name="Petersen F."/>
            <person name="Wong J."/>
        </authorList>
    </citation>
    <scope>NUCLEOTIDE SEQUENCE</scope>
    <source>
        <strain evidence="4">GSM-AAB239-AS_SAM_17_03QT</strain>
    </source>
</reference>
<dbReference type="SMART" id="SM00513">
    <property type="entry name" value="SAP"/>
    <property type="match status" value="1"/>
</dbReference>
<sequence>MVAHRSSSRSRPQSRPASSPPTDRTVAGRASGLLANLPSRGLLSSTVLSSNLGGIRVYVCDHDTSPPEEQVIKTNTTNILIRALQTNKQKSDAKDAASKHVKESNKGKRSAGRSLESRTSAKRANTAGASSSTRVGGSSSGFSEETLQGMTVERLRGLLKERGLSNKGKKDELISRLRDEEN</sequence>
<feature type="region of interest" description="Disordered" evidence="2">
    <location>
        <begin position="1"/>
        <end position="32"/>
    </location>
</feature>
<gene>
    <name evidence="4" type="ORF">M6B38_215975</name>
</gene>
<feature type="compositionally biased region" description="Basic and acidic residues" evidence="2">
    <location>
        <begin position="153"/>
        <end position="182"/>
    </location>
</feature>
<comment type="similarity">
    <text evidence="1">Belongs to the DDA1 family.</text>
</comment>
<proteinExistence type="inferred from homology"/>
<evidence type="ECO:0000256" key="1">
    <source>
        <dbReference type="ARBA" id="ARBA00008042"/>
    </source>
</evidence>
<evidence type="ECO:0000256" key="2">
    <source>
        <dbReference type="SAM" id="MobiDB-lite"/>
    </source>
</evidence>
<reference evidence="4" key="2">
    <citation type="submission" date="2023-04" db="EMBL/GenBank/DDBJ databases">
        <authorList>
            <person name="Bruccoleri R.E."/>
            <person name="Oakeley E.J."/>
            <person name="Faust A.-M."/>
            <person name="Dessus-Babus S."/>
            <person name="Altorfer M."/>
            <person name="Burckhardt D."/>
            <person name="Oertli M."/>
            <person name="Naumann U."/>
            <person name="Petersen F."/>
            <person name="Wong J."/>
        </authorList>
    </citation>
    <scope>NUCLEOTIDE SEQUENCE</scope>
    <source>
        <strain evidence="4">GSM-AAB239-AS_SAM_17_03QT</strain>
        <tissue evidence="4">Leaf</tissue>
    </source>
</reference>